<proteinExistence type="predicted"/>
<dbReference type="PROSITE" id="PS50012">
    <property type="entry name" value="RCC1_3"/>
    <property type="match status" value="4"/>
</dbReference>
<dbReference type="STRING" id="1391654.AKJ09_06867"/>
<sequence length="564" mass="55931">MFGTLVGVGCGADGGTDVTLEPPVPDSGAKEGEVDSSTTLPASSDAGTDAGKRPTHDAGKDAGDDAGKDAGDAAASTPVPGDACTTADEIVSRSCGMCGTEKTICEGAGGSLVWSPYGICKDQRGECLPGETRACGDCGTQTCTDGCGWGLCMNQPVNHCTPGTIDRTNAGCTDGGFRKRTCEATCQWNPYSVSCSAATAADVFVGATTFSSYMRATDGTLYAWGHDQNGQLGDGESGAIADKGTMTPVWSLSDVVSLEGGGGTGGFACASFANGSAKCWGDNGTFTLGDGSTASSLAGITPTGFSTNVVSMHAGNQHVCGLFADGTAKCWGLNGGGQLGNGLTATSTTPVTVNLTGISKLYTGLTHTCALKDDAAYCWGSNVNGQVGDATTANRSTPTLVIGSGVASLAPGGSHSCAVMTDGTAKCWGQNVYGAIGNGAGGTGAANVTSPATVVGIDGVGSALTDVAEVCSGVSFSCARLTDGRVACWGLNSFGQLGIGSKATSNVPKVVSGVAAATKLACGYQHVCAIDAGKKVKCWGDNKNGQIGDGKLPTIATTAQLSTF</sequence>
<dbReference type="SUPFAM" id="SSF50985">
    <property type="entry name" value="RCC1/BLIP-II"/>
    <property type="match status" value="2"/>
</dbReference>
<organism evidence="2 3">
    <name type="scientific">Labilithrix luteola</name>
    <dbReference type="NCBI Taxonomy" id="1391654"/>
    <lineage>
        <taxon>Bacteria</taxon>
        <taxon>Pseudomonadati</taxon>
        <taxon>Myxococcota</taxon>
        <taxon>Polyangia</taxon>
        <taxon>Polyangiales</taxon>
        <taxon>Labilitrichaceae</taxon>
        <taxon>Labilithrix</taxon>
    </lineage>
</organism>
<dbReference type="InterPro" id="IPR051553">
    <property type="entry name" value="Ran_GTPase-activating"/>
</dbReference>
<dbReference type="GO" id="GO:0005085">
    <property type="term" value="F:guanyl-nucleotide exchange factor activity"/>
    <property type="evidence" value="ECO:0007669"/>
    <property type="project" value="TreeGrafter"/>
</dbReference>
<gene>
    <name evidence="2" type="ORF">AKJ09_06867</name>
</gene>
<evidence type="ECO:0000313" key="3">
    <source>
        <dbReference type="Proteomes" id="UP000064967"/>
    </source>
</evidence>
<dbReference type="PANTHER" id="PTHR45982">
    <property type="entry name" value="REGULATOR OF CHROMOSOME CONDENSATION"/>
    <property type="match status" value="1"/>
</dbReference>
<dbReference type="EMBL" id="CP012333">
    <property type="protein sequence ID" value="AKV00204.1"/>
    <property type="molecule type" value="Genomic_DNA"/>
</dbReference>
<feature type="compositionally biased region" description="Polar residues" evidence="1">
    <location>
        <begin position="35"/>
        <end position="46"/>
    </location>
</feature>
<dbReference type="Gene3D" id="2.130.10.30">
    <property type="entry name" value="Regulator of chromosome condensation 1/beta-lactamase-inhibitor protein II"/>
    <property type="match status" value="2"/>
</dbReference>
<dbReference type="GO" id="GO:0005737">
    <property type="term" value="C:cytoplasm"/>
    <property type="evidence" value="ECO:0007669"/>
    <property type="project" value="TreeGrafter"/>
</dbReference>
<dbReference type="Proteomes" id="UP000064967">
    <property type="component" value="Chromosome"/>
</dbReference>
<dbReference type="PATRIC" id="fig|1391654.3.peg.6976"/>
<keyword evidence="3" id="KW-1185">Reference proteome</keyword>
<dbReference type="Pfam" id="PF13540">
    <property type="entry name" value="RCC1_2"/>
    <property type="match status" value="3"/>
</dbReference>
<name>A0A0K1Q369_9BACT</name>
<feature type="region of interest" description="Disordered" evidence="1">
    <location>
        <begin position="11"/>
        <end position="83"/>
    </location>
</feature>
<dbReference type="InterPro" id="IPR009091">
    <property type="entry name" value="RCC1/BLIP-II"/>
</dbReference>
<accession>A0A0K1Q369</accession>
<dbReference type="AlphaFoldDB" id="A0A0K1Q369"/>
<dbReference type="PANTHER" id="PTHR45982:SF1">
    <property type="entry name" value="REGULATOR OF CHROMOSOME CONDENSATION"/>
    <property type="match status" value="1"/>
</dbReference>
<feature type="compositionally biased region" description="Basic and acidic residues" evidence="1">
    <location>
        <begin position="50"/>
        <end position="71"/>
    </location>
</feature>
<dbReference type="Pfam" id="PF00415">
    <property type="entry name" value="RCC1"/>
    <property type="match status" value="1"/>
</dbReference>
<dbReference type="InterPro" id="IPR000408">
    <property type="entry name" value="Reg_chr_condens"/>
</dbReference>
<evidence type="ECO:0000256" key="1">
    <source>
        <dbReference type="SAM" id="MobiDB-lite"/>
    </source>
</evidence>
<protein>
    <submittedName>
        <fullName evidence="2">BNR repeat domain protein</fullName>
    </submittedName>
</protein>
<reference evidence="2 3" key="1">
    <citation type="submission" date="2015-08" db="EMBL/GenBank/DDBJ databases">
        <authorList>
            <person name="Babu N.S."/>
            <person name="Beckwith C.J."/>
            <person name="Beseler K.G."/>
            <person name="Brison A."/>
            <person name="Carone J.V."/>
            <person name="Caskin T.P."/>
            <person name="Diamond M."/>
            <person name="Durham M.E."/>
            <person name="Foxe J.M."/>
            <person name="Go M."/>
            <person name="Henderson B.A."/>
            <person name="Jones I.B."/>
            <person name="McGettigan J.A."/>
            <person name="Micheletti S.J."/>
            <person name="Nasrallah M.E."/>
            <person name="Ortiz D."/>
            <person name="Piller C.R."/>
            <person name="Privatt S.R."/>
            <person name="Schneider S.L."/>
            <person name="Sharp S."/>
            <person name="Smith T.C."/>
            <person name="Stanton J.D."/>
            <person name="Ullery H.E."/>
            <person name="Wilson R.J."/>
            <person name="Serrano M.G."/>
            <person name="Buck G."/>
            <person name="Lee V."/>
            <person name="Wang Y."/>
            <person name="Carvalho R."/>
            <person name="Voegtly L."/>
            <person name="Shi R."/>
            <person name="Duckworth R."/>
            <person name="Johnson A."/>
            <person name="Loviza R."/>
            <person name="Walstead R."/>
            <person name="Shah Z."/>
            <person name="Kiflezghi M."/>
            <person name="Wade K."/>
            <person name="Ball S.L."/>
            <person name="Bradley K.W."/>
            <person name="Asai D.J."/>
            <person name="Bowman C.A."/>
            <person name="Russell D.A."/>
            <person name="Pope W.H."/>
            <person name="Jacobs-Sera D."/>
            <person name="Hendrix R.W."/>
            <person name="Hatfull G.F."/>
        </authorList>
    </citation>
    <scope>NUCLEOTIDE SEQUENCE [LARGE SCALE GENOMIC DNA]</scope>
    <source>
        <strain evidence="2 3">DSM 27648</strain>
    </source>
</reference>
<dbReference type="PRINTS" id="PR00633">
    <property type="entry name" value="RCCNDNSATION"/>
</dbReference>
<evidence type="ECO:0000313" key="2">
    <source>
        <dbReference type="EMBL" id="AKV00204.1"/>
    </source>
</evidence>
<dbReference type="KEGG" id="llu:AKJ09_06867"/>